<dbReference type="PATRIC" id="fig|1544413.3.peg.2029"/>
<dbReference type="RefSeq" id="WP_055178730.1">
    <property type="nucleotide sequence ID" value="NZ_JAUSQY010000001.1"/>
</dbReference>
<dbReference type="AlphaFoldDB" id="A0A0Q0UDW7"/>
<dbReference type="PANTHER" id="PTHR40254:SF1">
    <property type="entry name" value="BLR0577 PROTEIN"/>
    <property type="match status" value="1"/>
</dbReference>
<evidence type="ECO:0000259" key="2">
    <source>
        <dbReference type="Pfam" id="PF13454"/>
    </source>
</evidence>
<dbReference type="EMBL" id="LKEV01000007">
    <property type="protein sequence ID" value="KQB84767.1"/>
    <property type="molecule type" value="Genomic_DNA"/>
</dbReference>
<feature type="region of interest" description="Disordered" evidence="1">
    <location>
        <begin position="524"/>
        <end position="545"/>
    </location>
</feature>
<gene>
    <name evidence="3" type="ORF">Clow_02025</name>
</gene>
<dbReference type="PANTHER" id="PTHR40254">
    <property type="entry name" value="BLR0577 PROTEIN"/>
    <property type="match status" value="1"/>
</dbReference>
<dbReference type="STRING" id="1544413.Clow_02025"/>
<dbReference type="OrthoDB" id="3653265at2"/>
<name>A0A0Q0UDW7_9CORY</name>
<accession>A0A0Q0UDW7</accession>
<feature type="domain" description="FAD-dependent urate hydroxylase HpyO/Asp monooxygenase CreE-like FAD/NAD(P)-binding" evidence="2">
    <location>
        <begin position="7"/>
        <end position="211"/>
    </location>
</feature>
<dbReference type="Pfam" id="PF13454">
    <property type="entry name" value="NAD_binding_9"/>
    <property type="match status" value="1"/>
</dbReference>
<dbReference type="InterPro" id="IPR038732">
    <property type="entry name" value="HpyO/CreE_NAD-binding"/>
</dbReference>
<keyword evidence="4" id="KW-1185">Reference proteome</keyword>
<evidence type="ECO:0000256" key="1">
    <source>
        <dbReference type="SAM" id="MobiDB-lite"/>
    </source>
</evidence>
<dbReference type="Proteomes" id="UP000050488">
    <property type="component" value="Unassembled WGS sequence"/>
</dbReference>
<organism evidence="3 4">
    <name type="scientific">Corynebacterium lowii</name>
    <dbReference type="NCBI Taxonomy" id="1544413"/>
    <lineage>
        <taxon>Bacteria</taxon>
        <taxon>Bacillati</taxon>
        <taxon>Actinomycetota</taxon>
        <taxon>Actinomycetes</taxon>
        <taxon>Mycobacteriales</taxon>
        <taxon>Corynebacteriaceae</taxon>
        <taxon>Corynebacterium</taxon>
    </lineage>
</organism>
<evidence type="ECO:0000313" key="3">
    <source>
        <dbReference type="EMBL" id="KQB84767.1"/>
    </source>
</evidence>
<proteinExistence type="predicted"/>
<comment type="caution">
    <text evidence="3">The sequence shown here is derived from an EMBL/GenBank/DDBJ whole genome shotgun (WGS) entry which is preliminary data.</text>
</comment>
<dbReference type="InterPro" id="IPR052189">
    <property type="entry name" value="L-asp_N-monooxygenase_NS-form"/>
</dbReference>
<evidence type="ECO:0000313" key="4">
    <source>
        <dbReference type="Proteomes" id="UP000050488"/>
    </source>
</evidence>
<reference evidence="3 4" key="1">
    <citation type="submission" date="2015-10" db="EMBL/GenBank/DDBJ databases">
        <title>Corynebacteirum lowii and Corynebacterium oculi species nova, derived from human clinical disease and and emended description of Corynebacterium mastiditis.</title>
        <authorList>
            <person name="Bernard K."/>
            <person name="Pacheco A.L."/>
            <person name="Mcdougall C."/>
            <person name="Burtx T."/>
            <person name="Weibe D."/>
            <person name="Tyler S."/>
            <person name="Olson A.B."/>
            <person name="Cnockaert M."/>
            <person name="Eguchi H."/>
            <person name="Kuwahara T."/>
            <person name="Nakayama-Imaohji H."/>
            <person name="Boudewijins M."/>
            <person name="Van Hoecke F."/>
            <person name="Bernier A.-M."/>
            <person name="Vandamme P."/>
        </authorList>
    </citation>
    <scope>NUCLEOTIDE SEQUENCE [LARGE SCALE GENOMIC DNA]</scope>
    <source>
        <strain evidence="3 4">NML 130206</strain>
    </source>
</reference>
<sequence length="597" mass="64279">MSTPAIAIVGMGPRGISVVERLTALRPTTPLDLHLIDDAPLGAGRIWDTEQTRVLCMNTLAAKVTLFTEPGATVGAPVVEGPNLYEWVQLLRGERPALPVTALRLWEEHPAPAATREAFGAEAEETQPWSHPSRGLYGAYLRWCYEVALRRLPATVRVHEHRSRAVSLASNTATSDAAPGTATSDAAPGTDTLRLADGTTIKANTTVLALGWQVPALDAGEEELARAAAEHNLLWVRPNNPVEQDLSGIEPGEEVLVRGLGMGFFDVMALLTLGRGGRFEPADTRSGLRYIPSGREPHLTVGSRRGYPFLPKSDYQTLPPAPRLAHFKEVAARLRPGTTPIDFREVWEAIKSDALATDPSLDLDYWRNPLTEVHGGPQEVTAHIASGLARDIEHSQAGHASTLKAALWEISAARKPVSILGAGGRYTEDSRPLLREFMALGQMAGSGPPLFRSQQLLALIDAGLVTLVGAGATVEAGERFTMRSVSSTEARSARVLVDAWMHKFDVRASADPLARSLEERWRSFAGTGSPETDPETRALIGPDGTPDPRLLLIGIPTYGQMPDTTISPIPGSNPLMLQETDKAARHALSVALEGVLR</sequence>
<protein>
    <recommendedName>
        <fullName evidence="2">FAD-dependent urate hydroxylase HpyO/Asp monooxygenase CreE-like FAD/NAD(P)-binding domain-containing protein</fullName>
    </recommendedName>
</protein>
<feature type="region of interest" description="Disordered" evidence="1">
    <location>
        <begin position="167"/>
        <end position="191"/>
    </location>
</feature>